<comment type="similarity">
    <text evidence="2">Belongs to the VPS52 family.</text>
</comment>
<feature type="domain" description="Vps52 C-terminal" evidence="8">
    <location>
        <begin position="171"/>
        <end position="402"/>
    </location>
</feature>
<dbReference type="GO" id="GO:0032456">
    <property type="term" value="P:endocytic recycling"/>
    <property type="evidence" value="ECO:0007669"/>
    <property type="project" value="TreeGrafter"/>
</dbReference>
<evidence type="ECO:0000256" key="3">
    <source>
        <dbReference type="ARBA" id="ARBA00017083"/>
    </source>
</evidence>
<sequence length="829" mass="97717">MVFLQRMEQMLNGFQGDLSSISTEIQSLQEQSVSMNVKLKNRQAVRGELSQFVDEMVIPEHMINHILDSPVTEREFLEQLHELNHKINFVKEQSFKEARSSHDVKDILEKLKIKAIHKIREYLLQKIYSFRKPMSNYQVPQNAMLKFRFFNEFLMANERHVAREVRDEYLDTMGKVYYSYFKGYLSRLMKLQFQEVADKDDLMGVEDTAKKNILFIMKFSCNIRYYGSRQNRSTVFTLGNRGDILNNQLEAPIIVPHAQQKADSKFTFESLFRSLHYALMDNSCREYLFLVDFFMASGSAAFDLFNAIMGKTLQQFIKTMEEHVNECYDSIAIFLSMHIMYRFRSIMHKRSVPALDRYWDAMSAMMWPRLEYVLHLNIQSVRDVDPQRFGHIDNRPHYVSCHVCLSFCMSAMMWPRLENVLHLNIQSVRDVDPQRFGHIDNRPHYVSSHVCLSFCMSAMMWPRLENVLHLNIQSVRDVDPQRFGHIDNRPHYVSSHVCLSFCMSAMMWPRLENVLHLNIQSVRDVDPQRFGHIDNRPHYVSCHVCLSFCLCAMMCSRLEYVLHLNIQSVRDIDPQRFGHIDNRLHHVSCHVCLSFCMSAMMWPRLEYVLHLNIQSVRDVDPQRFGHIDNRPHYITRRYAEFCAAIVGINQSYPDDRVDRLLGQLQTEVENFILKMACRIPTSKETVRTQRNRRALRNFLTARTQEFIEEVLAPHFGGMMSFVKDCEVLMERGGPEALKNEEHRVQMIVRGFNKDWKSALEVINGDVMRAFTNFKNGTQILQGALTQLIQYYHRFQKVLSQGPFRNLQIRNELINIHHVMVEVKKYKPTF</sequence>
<accession>A0AA89BLU6</accession>
<name>A0AA89BLU6_PINIB</name>
<comment type="caution">
    <text evidence="9">The sequence shown here is derived from an EMBL/GenBank/DDBJ whole genome shotgun (WGS) entry which is preliminary data.</text>
</comment>
<dbReference type="InterPro" id="IPR048361">
    <property type="entry name" value="Vps52_C"/>
</dbReference>
<evidence type="ECO:0000256" key="4">
    <source>
        <dbReference type="ARBA" id="ARBA00022448"/>
    </source>
</evidence>
<dbReference type="PANTHER" id="PTHR14190:SF7">
    <property type="entry name" value="VACUOLAR PROTEIN SORTING-ASSOCIATED PROTEIN 52 HOMOLOG"/>
    <property type="match status" value="1"/>
</dbReference>
<dbReference type="GO" id="GO:0005829">
    <property type="term" value="C:cytosol"/>
    <property type="evidence" value="ECO:0007669"/>
    <property type="project" value="GOC"/>
</dbReference>
<evidence type="ECO:0000259" key="7">
    <source>
        <dbReference type="Pfam" id="PF04129"/>
    </source>
</evidence>
<comment type="subcellular location">
    <subcellularLocation>
        <location evidence="1">Golgi apparatus</location>
        <location evidence="1">trans-Golgi network</location>
    </subcellularLocation>
</comment>
<feature type="domain" description="Vps52 C-terminal" evidence="8">
    <location>
        <begin position="456"/>
        <end position="497"/>
    </location>
</feature>
<dbReference type="InterPro" id="IPR007258">
    <property type="entry name" value="Vps52"/>
</dbReference>
<protein>
    <recommendedName>
        <fullName evidence="3">Vacuolar protein sorting-associated protein 52 homolog</fullName>
    </recommendedName>
</protein>
<dbReference type="PANTHER" id="PTHR14190">
    <property type="entry name" value="SUPPRESSOR OF ACTIN MUTATIONS 2/VACUOLAR PROTEIN SORTING 52"/>
    <property type="match status" value="1"/>
</dbReference>
<evidence type="ECO:0000259" key="8">
    <source>
        <dbReference type="Pfam" id="PF20655"/>
    </source>
</evidence>
<evidence type="ECO:0000313" key="9">
    <source>
        <dbReference type="EMBL" id="KAK3087387.1"/>
    </source>
</evidence>
<dbReference type="GO" id="GO:0015031">
    <property type="term" value="P:protein transport"/>
    <property type="evidence" value="ECO:0007669"/>
    <property type="project" value="UniProtKB-KW"/>
</dbReference>
<organism evidence="9 10">
    <name type="scientific">Pinctada imbricata</name>
    <name type="common">Atlantic pearl-oyster</name>
    <name type="synonym">Pinctada martensii</name>
    <dbReference type="NCBI Taxonomy" id="66713"/>
    <lineage>
        <taxon>Eukaryota</taxon>
        <taxon>Metazoa</taxon>
        <taxon>Spiralia</taxon>
        <taxon>Lophotrochozoa</taxon>
        <taxon>Mollusca</taxon>
        <taxon>Bivalvia</taxon>
        <taxon>Autobranchia</taxon>
        <taxon>Pteriomorphia</taxon>
        <taxon>Pterioida</taxon>
        <taxon>Pterioidea</taxon>
        <taxon>Pteriidae</taxon>
        <taxon>Pinctada</taxon>
    </lineage>
</organism>
<feature type="domain" description="Vps52 coiled-coil" evidence="7">
    <location>
        <begin position="4"/>
        <end position="154"/>
    </location>
</feature>
<dbReference type="Pfam" id="PF20655">
    <property type="entry name" value="Vps52_C"/>
    <property type="match status" value="5"/>
</dbReference>
<dbReference type="EMBL" id="VSWD01000011">
    <property type="protein sequence ID" value="KAK3087387.1"/>
    <property type="molecule type" value="Genomic_DNA"/>
</dbReference>
<evidence type="ECO:0000256" key="6">
    <source>
        <dbReference type="ARBA" id="ARBA00023034"/>
    </source>
</evidence>
<evidence type="ECO:0000256" key="2">
    <source>
        <dbReference type="ARBA" id="ARBA00008180"/>
    </source>
</evidence>
<keyword evidence="6" id="KW-0333">Golgi apparatus</keyword>
<feature type="domain" description="Vps52 C-terminal" evidence="8">
    <location>
        <begin position="597"/>
        <end position="686"/>
    </location>
</feature>
<dbReference type="GO" id="GO:0042147">
    <property type="term" value="P:retrograde transport, endosome to Golgi"/>
    <property type="evidence" value="ECO:0007669"/>
    <property type="project" value="TreeGrafter"/>
</dbReference>
<dbReference type="InterPro" id="IPR048319">
    <property type="entry name" value="Vps52_CC"/>
</dbReference>
<dbReference type="GO" id="GO:0007041">
    <property type="term" value="P:lysosomal transport"/>
    <property type="evidence" value="ECO:0007669"/>
    <property type="project" value="TreeGrafter"/>
</dbReference>
<keyword evidence="5" id="KW-0653">Protein transport</keyword>
<proteinExistence type="inferred from homology"/>
<evidence type="ECO:0000256" key="1">
    <source>
        <dbReference type="ARBA" id="ARBA00004601"/>
    </source>
</evidence>
<keyword evidence="10" id="KW-1185">Reference proteome</keyword>
<reference evidence="9" key="1">
    <citation type="submission" date="2019-08" db="EMBL/GenBank/DDBJ databases">
        <title>The improved chromosome-level genome for the pearl oyster Pinctada fucata martensii using PacBio sequencing and Hi-C.</title>
        <authorList>
            <person name="Zheng Z."/>
        </authorList>
    </citation>
    <scope>NUCLEOTIDE SEQUENCE</scope>
    <source>
        <strain evidence="9">ZZ-2019</strain>
        <tissue evidence="9">Adductor muscle</tissue>
    </source>
</reference>
<feature type="domain" description="Vps52 C-terminal" evidence="8">
    <location>
        <begin position="409"/>
        <end position="450"/>
    </location>
</feature>
<dbReference type="Pfam" id="PF04129">
    <property type="entry name" value="Vps52_CC"/>
    <property type="match status" value="1"/>
</dbReference>
<dbReference type="GO" id="GO:0000938">
    <property type="term" value="C:GARP complex"/>
    <property type="evidence" value="ECO:0007669"/>
    <property type="project" value="TreeGrafter"/>
</dbReference>
<keyword evidence="4" id="KW-0813">Transport</keyword>
<evidence type="ECO:0000256" key="5">
    <source>
        <dbReference type="ARBA" id="ARBA00022927"/>
    </source>
</evidence>
<evidence type="ECO:0000313" key="10">
    <source>
        <dbReference type="Proteomes" id="UP001186944"/>
    </source>
</evidence>
<dbReference type="AlphaFoldDB" id="A0AA89BLU6"/>
<dbReference type="GO" id="GO:0006896">
    <property type="term" value="P:Golgi to vacuole transport"/>
    <property type="evidence" value="ECO:0007669"/>
    <property type="project" value="TreeGrafter"/>
</dbReference>
<gene>
    <name evidence="9" type="ORF">FSP39_005256</name>
</gene>
<dbReference type="Proteomes" id="UP001186944">
    <property type="component" value="Unassembled WGS sequence"/>
</dbReference>
<feature type="domain" description="Vps52 C-terminal" evidence="8">
    <location>
        <begin position="503"/>
        <end position="543"/>
    </location>
</feature>
<dbReference type="GO" id="GO:0019905">
    <property type="term" value="F:syntaxin binding"/>
    <property type="evidence" value="ECO:0007669"/>
    <property type="project" value="TreeGrafter"/>
</dbReference>